<organism evidence="1">
    <name type="scientific">Magallana gigas</name>
    <name type="common">Pacific oyster</name>
    <name type="synonym">Crassostrea gigas</name>
    <dbReference type="NCBI Taxonomy" id="29159"/>
    <lineage>
        <taxon>Eukaryota</taxon>
        <taxon>Metazoa</taxon>
        <taxon>Spiralia</taxon>
        <taxon>Lophotrochozoa</taxon>
        <taxon>Mollusca</taxon>
        <taxon>Bivalvia</taxon>
        <taxon>Autobranchia</taxon>
        <taxon>Pteriomorphia</taxon>
        <taxon>Ostreida</taxon>
        <taxon>Ostreoidea</taxon>
        <taxon>Ostreidae</taxon>
        <taxon>Magallana</taxon>
    </lineage>
</organism>
<accession>K1RP65</accession>
<name>K1RP65_MAGGI</name>
<dbReference type="EMBL" id="JH821812">
    <property type="protein sequence ID" value="EKC36176.1"/>
    <property type="molecule type" value="Genomic_DNA"/>
</dbReference>
<dbReference type="InParanoid" id="K1RP65"/>
<evidence type="ECO:0000313" key="1">
    <source>
        <dbReference type="EMBL" id="EKC36176.1"/>
    </source>
</evidence>
<dbReference type="AlphaFoldDB" id="K1RP65"/>
<reference evidence="1" key="1">
    <citation type="journal article" date="2012" name="Nature">
        <title>The oyster genome reveals stress adaptation and complexity of shell formation.</title>
        <authorList>
            <person name="Zhang G."/>
            <person name="Fang X."/>
            <person name="Guo X."/>
            <person name="Li L."/>
            <person name="Luo R."/>
            <person name="Xu F."/>
            <person name="Yang P."/>
            <person name="Zhang L."/>
            <person name="Wang X."/>
            <person name="Qi H."/>
            <person name="Xiong Z."/>
            <person name="Que H."/>
            <person name="Xie Y."/>
            <person name="Holland P.W."/>
            <person name="Paps J."/>
            <person name="Zhu Y."/>
            <person name="Wu F."/>
            <person name="Chen Y."/>
            <person name="Wang J."/>
            <person name="Peng C."/>
            <person name="Meng J."/>
            <person name="Yang L."/>
            <person name="Liu J."/>
            <person name="Wen B."/>
            <person name="Zhang N."/>
            <person name="Huang Z."/>
            <person name="Zhu Q."/>
            <person name="Feng Y."/>
            <person name="Mount A."/>
            <person name="Hedgecock D."/>
            <person name="Xu Z."/>
            <person name="Liu Y."/>
            <person name="Domazet-Loso T."/>
            <person name="Du Y."/>
            <person name="Sun X."/>
            <person name="Zhang S."/>
            <person name="Liu B."/>
            <person name="Cheng P."/>
            <person name="Jiang X."/>
            <person name="Li J."/>
            <person name="Fan D."/>
            <person name="Wang W."/>
            <person name="Fu W."/>
            <person name="Wang T."/>
            <person name="Wang B."/>
            <person name="Zhang J."/>
            <person name="Peng Z."/>
            <person name="Li Y."/>
            <person name="Li N."/>
            <person name="Wang J."/>
            <person name="Chen M."/>
            <person name="He Y."/>
            <person name="Tan F."/>
            <person name="Song X."/>
            <person name="Zheng Q."/>
            <person name="Huang R."/>
            <person name="Yang H."/>
            <person name="Du X."/>
            <person name="Chen L."/>
            <person name="Yang M."/>
            <person name="Gaffney P.M."/>
            <person name="Wang S."/>
            <person name="Luo L."/>
            <person name="She Z."/>
            <person name="Ming Y."/>
            <person name="Huang W."/>
            <person name="Zhang S."/>
            <person name="Huang B."/>
            <person name="Zhang Y."/>
            <person name="Qu T."/>
            <person name="Ni P."/>
            <person name="Miao G."/>
            <person name="Wang J."/>
            <person name="Wang Q."/>
            <person name="Steinberg C.E."/>
            <person name="Wang H."/>
            <person name="Li N."/>
            <person name="Qian L."/>
            <person name="Zhang G."/>
            <person name="Li Y."/>
            <person name="Yang H."/>
            <person name="Liu X."/>
            <person name="Wang J."/>
            <person name="Yin Y."/>
            <person name="Wang J."/>
        </authorList>
    </citation>
    <scope>NUCLEOTIDE SEQUENCE [LARGE SCALE GENOMIC DNA]</scope>
    <source>
        <strain evidence="1">05x7-T-G4-1.051#20</strain>
    </source>
</reference>
<protein>
    <submittedName>
        <fullName evidence="1">Uncharacterized protein</fullName>
    </submittedName>
</protein>
<gene>
    <name evidence="1" type="ORF">CGI_10020243</name>
</gene>
<proteinExistence type="predicted"/>
<sequence length="77" mass="8372">MRKTNPYTDPAAGALLGQFSFLPVDITGAPSPPDTIIRAVIRLLSGWNELGSVVHLTNIFASELSYRSGVFNHSWAQ</sequence>
<dbReference type="HOGENOM" id="CLU_2640529_0_0_1"/>